<sequence>MKSKVWFVTGASKGLGRSIVSALLAQGHKVAATSRQISGLAALSHENLLPLQVDLGDEKSVAAAVQATTENFGRIDVLINNAGYGQAGALEELSDAEARANFDVNVFGLLNTTRAVMPVMRAQKSGHIFNISSVAGVTGSFPGFGIYCATKFAVVGLTEALAEEGAEFGIKATVVMPGYFRTDFLTSGSLGTPANPIADYTAVRAVQQMHEQEINHNQPGDPDKAATAIIAMAAEATPALHLYLGADAYQLAKDKLQGLLEEVEQWKEVTVSTELETV</sequence>
<keyword evidence="6" id="KW-1185">Reference proteome</keyword>
<keyword evidence="2" id="KW-0560">Oxidoreductase</keyword>
<dbReference type="Gene3D" id="3.40.50.720">
    <property type="entry name" value="NAD(P)-binding Rossmann-like Domain"/>
    <property type="match status" value="1"/>
</dbReference>
<name>A0A1M7ABE0_9BACT</name>
<evidence type="ECO:0000259" key="4">
    <source>
        <dbReference type="SMART" id="SM00822"/>
    </source>
</evidence>
<organism evidence="5 6">
    <name type="scientific">Chitinophaga jiangningensis</name>
    <dbReference type="NCBI Taxonomy" id="1419482"/>
    <lineage>
        <taxon>Bacteria</taxon>
        <taxon>Pseudomonadati</taxon>
        <taxon>Bacteroidota</taxon>
        <taxon>Chitinophagia</taxon>
        <taxon>Chitinophagales</taxon>
        <taxon>Chitinophagaceae</taxon>
        <taxon>Chitinophaga</taxon>
    </lineage>
</organism>
<evidence type="ECO:0000256" key="2">
    <source>
        <dbReference type="ARBA" id="ARBA00023002"/>
    </source>
</evidence>
<dbReference type="InterPro" id="IPR036291">
    <property type="entry name" value="NAD(P)-bd_dom_sf"/>
</dbReference>
<dbReference type="SMART" id="SM00822">
    <property type="entry name" value="PKS_KR"/>
    <property type="match status" value="1"/>
</dbReference>
<dbReference type="PANTHER" id="PTHR43976">
    <property type="entry name" value="SHORT CHAIN DEHYDROGENASE"/>
    <property type="match status" value="1"/>
</dbReference>
<dbReference type="InterPro" id="IPR002347">
    <property type="entry name" value="SDR_fam"/>
</dbReference>
<dbReference type="InterPro" id="IPR057326">
    <property type="entry name" value="KR_dom"/>
</dbReference>
<evidence type="ECO:0000256" key="3">
    <source>
        <dbReference type="RuleBase" id="RU000363"/>
    </source>
</evidence>
<dbReference type="PROSITE" id="PS00061">
    <property type="entry name" value="ADH_SHORT"/>
    <property type="match status" value="1"/>
</dbReference>
<protein>
    <submittedName>
        <fullName evidence="5">NADP-dependent 3-hydroxy acid dehydrogenase YdfG</fullName>
    </submittedName>
</protein>
<comment type="similarity">
    <text evidence="1 3">Belongs to the short-chain dehydrogenases/reductases (SDR) family.</text>
</comment>
<dbReference type="NCBIfam" id="NF004824">
    <property type="entry name" value="PRK06180.1"/>
    <property type="match status" value="1"/>
</dbReference>
<dbReference type="PANTHER" id="PTHR43976:SF16">
    <property type="entry name" value="SHORT-CHAIN DEHYDROGENASE_REDUCTASE FAMILY PROTEIN"/>
    <property type="match status" value="1"/>
</dbReference>
<gene>
    <name evidence="5" type="ORF">SAMN05444266_103211</name>
</gene>
<dbReference type="SUPFAM" id="SSF51735">
    <property type="entry name" value="NAD(P)-binding Rossmann-fold domains"/>
    <property type="match status" value="1"/>
</dbReference>
<dbReference type="STRING" id="1419482.SAMN05444266_103211"/>
<evidence type="ECO:0000256" key="1">
    <source>
        <dbReference type="ARBA" id="ARBA00006484"/>
    </source>
</evidence>
<dbReference type="FunFam" id="3.40.50.720:FF:000084">
    <property type="entry name" value="Short-chain dehydrogenase reductase"/>
    <property type="match status" value="1"/>
</dbReference>
<evidence type="ECO:0000313" key="5">
    <source>
        <dbReference type="EMBL" id="SHL40057.1"/>
    </source>
</evidence>
<dbReference type="InterPro" id="IPR051911">
    <property type="entry name" value="SDR_oxidoreductase"/>
</dbReference>
<dbReference type="EMBL" id="FRBL01000003">
    <property type="protein sequence ID" value="SHL40057.1"/>
    <property type="molecule type" value="Genomic_DNA"/>
</dbReference>
<dbReference type="Proteomes" id="UP000184420">
    <property type="component" value="Unassembled WGS sequence"/>
</dbReference>
<dbReference type="GO" id="GO:0016491">
    <property type="term" value="F:oxidoreductase activity"/>
    <property type="evidence" value="ECO:0007669"/>
    <property type="project" value="UniProtKB-KW"/>
</dbReference>
<dbReference type="Pfam" id="PF00106">
    <property type="entry name" value="adh_short"/>
    <property type="match status" value="1"/>
</dbReference>
<reference evidence="5 6" key="1">
    <citation type="submission" date="2016-11" db="EMBL/GenBank/DDBJ databases">
        <authorList>
            <person name="Jaros S."/>
            <person name="Januszkiewicz K."/>
            <person name="Wedrychowicz H."/>
        </authorList>
    </citation>
    <scope>NUCLEOTIDE SEQUENCE [LARGE SCALE GENOMIC DNA]</scope>
    <source>
        <strain evidence="5 6">DSM 27406</strain>
    </source>
</reference>
<dbReference type="InterPro" id="IPR020904">
    <property type="entry name" value="Sc_DH/Rdtase_CS"/>
</dbReference>
<dbReference type="PRINTS" id="PR00080">
    <property type="entry name" value="SDRFAMILY"/>
</dbReference>
<accession>A0A1M7ABE0</accession>
<feature type="domain" description="Ketoreductase" evidence="4">
    <location>
        <begin position="4"/>
        <end position="183"/>
    </location>
</feature>
<dbReference type="OrthoDB" id="1235794at2"/>
<evidence type="ECO:0000313" key="6">
    <source>
        <dbReference type="Proteomes" id="UP000184420"/>
    </source>
</evidence>
<dbReference type="PRINTS" id="PR00081">
    <property type="entry name" value="GDHRDH"/>
</dbReference>
<dbReference type="AlphaFoldDB" id="A0A1M7ABE0"/>
<proteinExistence type="inferred from homology"/>
<dbReference type="CDD" id="cd05374">
    <property type="entry name" value="17beta-HSD-like_SDR_c"/>
    <property type="match status" value="1"/>
</dbReference>
<dbReference type="RefSeq" id="WP_073079938.1">
    <property type="nucleotide sequence ID" value="NZ_FRBL01000003.1"/>
</dbReference>